<comment type="caution">
    <text evidence="1">The sequence shown here is derived from an EMBL/GenBank/DDBJ whole genome shotgun (WGS) entry which is preliminary data.</text>
</comment>
<keyword evidence="2" id="KW-1185">Reference proteome</keyword>
<accession>A0AAV3PX06</accession>
<gene>
    <name evidence="1" type="ORF">LIER_38089</name>
</gene>
<reference evidence="1 2" key="1">
    <citation type="submission" date="2024-01" db="EMBL/GenBank/DDBJ databases">
        <title>The complete chloroplast genome sequence of Lithospermum erythrorhizon: insights into the phylogenetic relationship among Boraginaceae species and the maternal lineages of purple gromwells.</title>
        <authorList>
            <person name="Okada T."/>
            <person name="Watanabe K."/>
        </authorList>
    </citation>
    <scope>NUCLEOTIDE SEQUENCE [LARGE SCALE GENOMIC DNA]</scope>
</reference>
<dbReference type="AlphaFoldDB" id="A0AAV3PX06"/>
<name>A0AAV3PX06_LITER</name>
<evidence type="ECO:0000313" key="2">
    <source>
        <dbReference type="Proteomes" id="UP001454036"/>
    </source>
</evidence>
<sequence>MMVDSIRSDYNRRIRAFPNTDEFRNSRLSCYRGKNNEYNKEKCEELAGSSINTLSTTSFEDVVNYVDYDYIINEAQLLKEKNGIYEVDMMMVVIRTQVPGKTSLICEVDMVHNGDLISVSNEER</sequence>
<dbReference type="EMBL" id="BAABME010018917">
    <property type="protein sequence ID" value="GAA0155447.1"/>
    <property type="molecule type" value="Genomic_DNA"/>
</dbReference>
<dbReference type="Proteomes" id="UP001454036">
    <property type="component" value="Unassembled WGS sequence"/>
</dbReference>
<evidence type="ECO:0000313" key="1">
    <source>
        <dbReference type="EMBL" id="GAA0155447.1"/>
    </source>
</evidence>
<organism evidence="1 2">
    <name type="scientific">Lithospermum erythrorhizon</name>
    <name type="common">Purple gromwell</name>
    <name type="synonym">Lithospermum officinale var. erythrorhizon</name>
    <dbReference type="NCBI Taxonomy" id="34254"/>
    <lineage>
        <taxon>Eukaryota</taxon>
        <taxon>Viridiplantae</taxon>
        <taxon>Streptophyta</taxon>
        <taxon>Embryophyta</taxon>
        <taxon>Tracheophyta</taxon>
        <taxon>Spermatophyta</taxon>
        <taxon>Magnoliopsida</taxon>
        <taxon>eudicotyledons</taxon>
        <taxon>Gunneridae</taxon>
        <taxon>Pentapetalae</taxon>
        <taxon>asterids</taxon>
        <taxon>lamiids</taxon>
        <taxon>Boraginales</taxon>
        <taxon>Boraginaceae</taxon>
        <taxon>Boraginoideae</taxon>
        <taxon>Lithospermeae</taxon>
        <taxon>Lithospermum</taxon>
    </lineage>
</organism>
<proteinExistence type="predicted"/>
<protein>
    <submittedName>
        <fullName evidence="1">Uncharacterized protein</fullName>
    </submittedName>
</protein>